<reference evidence="1" key="2">
    <citation type="submission" date="2025-09" db="UniProtKB">
        <authorList>
            <consortium name="EnsemblPlants"/>
        </authorList>
    </citation>
    <scope>IDENTIFICATION</scope>
</reference>
<dbReference type="Proteomes" id="UP001732700">
    <property type="component" value="Chromosome 6C"/>
</dbReference>
<name>A0ACD5Z3L9_AVESA</name>
<reference evidence="1" key="1">
    <citation type="submission" date="2021-05" db="EMBL/GenBank/DDBJ databases">
        <authorList>
            <person name="Scholz U."/>
            <person name="Mascher M."/>
            <person name="Fiebig A."/>
        </authorList>
    </citation>
    <scope>NUCLEOTIDE SEQUENCE [LARGE SCALE GENOMIC DNA]</scope>
</reference>
<evidence type="ECO:0000313" key="2">
    <source>
        <dbReference type="Proteomes" id="UP001732700"/>
    </source>
</evidence>
<protein>
    <submittedName>
        <fullName evidence="1">Uncharacterized protein</fullName>
    </submittedName>
</protein>
<keyword evidence="2" id="KW-1185">Reference proteome</keyword>
<organism evidence="1 2">
    <name type="scientific">Avena sativa</name>
    <name type="common">Oat</name>
    <dbReference type="NCBI Taxonomy" id="4498"/>
    <lineage>
        <taxon>Eukaryota</taxon>
        <taxon>Viridiplantae</taxon>
        <taxon>Streptophyta</taxon>
        <taxon>Embryophyta</taxon>
        <taxon>Tracheophyta</taxon>
        <taxon>Spermatophyta</taxon>
        <taxon>Magnoliopsida</taxon>
        <taxon>Liliopsida</taxon>
        <taxon>Poales</taxon>
        <taxon>Poaceae</taxon>
        <taxon>BOP clade</taxon>
        <taxon>Pooideae</taxon>
        <taxon>Poodae</taxon>
        <taxon>Poeae</taxon>
        <taxon>Poeae Chloroplast Group 1 (Aveneae type)</taxon>
        <taxon>Aveninae</taxon>
        <taxon>Avena</taxon>
    </lineage>
</organism>
<sequence>MLPDKFLHLISLEVIFHRFGDSSMYDIFSVLSFLDASPALESFILHAERDAIIRDCVADDDVSYLSGESAYKHNRLRWVKITGFHSAKSLIKLVIHILESAPSLEALTLDTTFGYGRKPGDTRRCTIPRVWGKSCWISERDLEDAKEAVEAAGRYVAGRVPSAVEFNVLEPCRQCNTGNP</sequence>
<evidence type="ECO:0000313" key="1">
    <source>
        <dbReference type="EnsemblPlants" id="AVESA.00010b.r2.6CG1123070.1.CDS"/>
    </source>
</evidence>
<proteinExistence type="predicted"/>
<accession>A0ACD5Z3L9</accession>
<dbReference type="EnsemblPlants" id="AVESA.00010b.r2.6CG1123070.1">
    <property type="protein sequence ID" value="AVESA.00010b.r2.6CG1123070.1.CDS"/>
    <property type="gene ID" value="AVESA.00010b.r2.6CG1123070"/>
</dbReference>